<name>A0AAE0JJL5_9PEZI</name>
<dbReference type="RefSeq" id="XP_062683888.1">
    <property type="nucleotide sequence ID" value="XM_062831565.1"/>
</dbReference>
<evidence type="ECO:0000313" key="2">
    <source>
        <dbReference type="Proteomes" id="UP001278500"/>
    </source>
</evidence>
<dbReference type="EMBL" id="JAUEPP010000002">
    <property type="protein sequence ID" value="KAK3350593.1"/>
    <property type="molecule type" value="Genomic_DNA"/>
</dbReference>
<reference evidence="1" key="2">
    <citation type="submission" date="2023-06" db="EMBL/GenBank/DDBJ databases">
        <authorList>
            <consortium name="Lawrence Berkeley National Laboratory"/>
            <person name="Haridas S."/>
            <person name="Hensen N."/>
            <person name="Bonometti L."/>
            <person name="Westerberg I."/>
            <person name="Brannstrom I.O."/>
            <person name="Guillou S."/>
            <person name="Cros-Aarteil S."/>
            <person name="Calhoun S."/>
            <person name="Kuo A."/>
            <person name="Mondo S."/>
            <person name="Pangilinan J."/>
            <person name="Riley R."/>
            <person name="Labutti K."/>
            <person name="Andreopoulos B."/>
            <person name="Lipzen A."/>
            <person name="Chen C."/>
            <person name="Yanf M."/>
            <person name="Daum C."/>
            <person name="Ng V."/>
            <person name="Clum A."/>
            <person name="Steindorff A."/>
            <person name="Ohm R."/>
            <person name="Martin F."/>
            <person name="Silar P."/>
            <person name="Natvig D."/>
            <person name="Lalanne C."/>
            <person name="Gautier V."/>
            <person name="Ament-Velasquez S.L."/>
            <person name="Kruys A."/>
            <person name="Hutchinson M.I."/>
            <person name="Powell A.J."/>
            <person name="Barry K."/>
            <person name="Miller A.N."/>
            <person name="Grigoriev I.V."/>
            <person name="Debuchy R."/>
            <person name="Gladieux P."/>
            <person name="Thoren M.H."/>
            <person name="Johannesson H."/>
        </authorList>
    </citation>
    <scope>NUCLEOTIDE SEQUENCE</scope>
    <source>
        <strain evidence="1">CBS 560.94</strain>
    </source>
</reference>
<proteinExistence type="predicted"/>
<organism evidence="1 2">
    <name type="scientific">Neurospora tetraspora</name>
    <dbReference type="NCBI Taxonomy" id="94610"/>
    <lineage>
        <taxon>Eukaryota</taxon>
        <taxon>Fungi</taxon>
        <taxon>Dikarya</taxon>
        <taxon>Ascomycota</taxon>
        <taxon>Pezizomycotina</taxon>
        <taxon>Sordariomycetes</taxon>
        <taxon>Sordariomycetidae</taxon>
        <taxon>Sordariales</taxon>
        <taxon>Sordariaceae</taxon>
        <taxon>Neurospora</taxon>
    </lineage>
</organism>
<evidence type="ECO:0000313" key="1">
    <source>
        <dbReference type="EMBL" id="KAK3350593.1"/>
    </source>
</evidence>
<accession>A0AAE0JJL5</accession>
<sequence length="103" mass="11667">MHWMLGFSNLHLCPPRADCTPLTQSNHHGNNQSINAHLTALSGVFNFFRSKQTTWRTVSDFSFFVAFRSAHPSYDKVAFSCFAQFGLMALFSFRCLPGRQSTS</sequence>
<keyword evidence="2" id="KW-1185">Reference proteome</keyword>
<dbReference type="Proteomes" id="UP001278500">
    <property type="component" value="Unassembled WGS sequence"/>
</dbReference>
<protein>
    <submittedName>
        <fullName evidence="1">Uncharacterized protein</fullName>
    </submittedName>
</protein>
<dbReference type="GeneID" id="87868719"/>
<comment type="caution">
    <text evidence="1">The sequence shown here is derived from an EMBL/GenBank/DDBJ whole genome shotgun (WGS) entry which is preliminary data.</text>
</comment>
<gene>
    <name evidence="1" type="ORF">B0H65DRAFT_91992</name>
</gene>
<dbReference type="AlphaFoldDB" id="A0AAE0JJL5"/>
<reference evidence="1" key="1">
    <citation type="journal article" date="2023" name="Mol. Phylogenet. Evol.">
        <title>Genome-scale phylogeny and comparative genomics of the fungal order Sordariales.</title>
        <authorList>
            <person name="Hensen N."/>
            <person name="Bonometti L."/>
            <person name="Westerberg I."/>
            <person name="Brannstrom I.O."/>
            <person name="Guillou S."/>
            <person name="Cros-Aarteil S."/>
            <person name="Calhoun S."/>
            <person name="Haridas S."/>
            <person name="Kuo A."/>
            <person name="Mondo S."/>
            <person name="Pangilinan J."/>
            <person name="Riley R."/>
            <person name="LaButti K."/>
            <person name="Andreopoulos B."/>
            <person name="Lipzen A."/>
            <person name="Chen C."/>
            <person name="Yan M."/>
            <person name="Daum C."/>
            <person name="Ng V."/>
            <person name="Clum A."/>
            <person name="Steindorff A."/>
            <person name="Ohm R.A."/>
            <person name="Martin F."/>
            <person name="Silar P."/>
            <person name="Natvig D.O."/>
            <person name="Lalanne C."/>
            <person name="Gautier V."/>
            <person name="Ament-Velasquez S.L."/>
            <person name="Kruys A."/>
            <person name="Hutchinson M.I."/>
            <person name="Powell A.J."/>
            <person name="Barry K."/>
            <person name="Miller A.N."/>
            <person name="Grigoriev I.V."/>
            <person name="Debuchy R."/>
            <person name="Gladieux P."/>
            <person name="Hiltunen Thoren M."/>
            <person name="Johannesson H."/>
        </authorList>
    </citation>
    <scope>NUCLEOTIDE SEQUENCE</scope>
    <source>
        <strain evidence="1">CBS 560.94</strain>
    </source>
</reference>